<dbReference type="NCBIfam" id="TIGR00254">
    <property type="entry name" value="GGDEF"/>
    <property type="match status" value="1"/>
</dbReference>
<dbReference type="InterPro" id="IPR000160">
    <property type="entry name" value="GGDEF_dom"/>
</dbReference>
<keyword evidence="2" id="KW-0548">Nucleotidyltransferase</keyword>
<dbReference type="PANTHER" id="PTHR46663">
    <property type="entry name" value="DIGUANYLATE CYCLASE DGCT-RELATED"/>
    <property type="match status" value="1"/>
</dbReference>
<dbReference type="GO" id="GO:0052621">
    <property type="term" value="F:diguanylate cyclase activity"/>
    <property type="evidence" value="ECO:0007669"/>
    <property type="project" value="UniProtKB-EC"/>
</dbReference>
<sequence>MAPVTTTSPEIAARLATVLDSTSVPLAVLDLSTGLLGWRNAAFSRLAQQQGLTEPVLAAELTVTGWRRNVQPLPGGEGSAALIEWLPETPRDAAATVPNDLDPVTSVLCRSAIEGALADRFAVREQRPFALAFLDLVDFKQVNDQYGHLVGDRCLACVGSRLRQAVRTGDLVGRYGGDEFLLLLDGVHDQATYAPIRDRLLSELYEPLVIEGASIRIGASIGVAYSRADWEGVDAMLEAADRAMYADKRGESTPS</sequence>
<dbReference type="PROSITE" id="PS50887">
    <property type="entry name" value="GGDEF"/>
    <property type="match status" value="1"/>
</dbReference>
<dbReference type="EC" id="2.7.7.65" evidence="2"/>
<gene>
    <name evidence="2" type="primary">yeaP</name>
    <name evidence="2" type="ORF">Pla108_29230</name>
</gene>
<name>A0A5C6A8V3_9BACT</name>
<dbReference type="Gene3D" id="3.30.70.270">
    <property type="match status" value="1"/>
</dbReference>
<dbReference type="OrthoDB" id="9762141at2"/>
<dbReference type="PANTHER" id="PTHR46663:SF2">
    <property type="entry name" value="GGDEF DOMAIN-CONTAINING PROTEIN"/>
    <property type="match status" value="1"/>
</dbReference>
<protein>
    <submittedName>
        <fullName evidence="2">Putative diguanylate cyclase YeaP</fullName>
        <ecNumber evidence="2">2.7.7.65</ecNumber>
    </submittedName>
</protein>
<dbReference type="InterPro" id="IPR029787">
    <property type="entry name" value="Nucleotide_cyclase"/>
</dbReference>
<keyword evidence="2" id="KW-0808">Transferase</keyword>
<dbReference type="EMBL" id="SJPR01000004">
    <property type="protein sequence ID" value="TWT95846.1"/>
    <property type="molecule type" value="Genomic_DNA"/>
</dbReference>
<accession>A0A5C6A8V3</accession>
<dbReference type="CDD" id="cd01949">
    <property type="entry name" value="GGDEF"/>
    <property type="match status" value="1"/>
</dbReference>
<evidence type="ECO:0000313" key="2">
    <source>
        <dbReference type="EMBL" id="TWT95846.1"/>
    </source>
</evidence>
<dbReference type="InterPro" id="IPR052163">
    <property type="entry name" value="DGC-Regulatory_Protein"/>
</dbReference>
<evidence type="ECO:0000313" key="3">
    <source>
        <dbReference type="Proteomes" id="UP000317421"/>
    </source>
</evidence>
<dbReference type="Pfam" id="PF00990">
    <property type="entry name" value="GGDEF"/>
    <property type="match status" value="1"/>
</dbReference>
<keyword evidence="3" id="KW-1185">Reference proteome</keyword>
<comment type="caution">
    <text evidence="2">The sequence shown here is derived from an EMBL/GenBank/DDBJ whole genome shotgun (WGS) entry which is preliminary data.</text>
</comment>
<dbReference type="SUPFAM" id="SSF55073">
    <property type="entry name" value="Nucleotide cyclase"/>
    <property type="match status" value="1"/>
</dbReference>
<dbReference type="AlphaFoldDB" id="A0A5C6A8V3"/>
<dbReference type="SMART" id="SM00267">
    <property type="entry name" value="GGDEF"/>
    <property type="match status" value="1"/>
</dbReference>
<proteinExistence type="predicted"/>
<dbReference type="Proteomes" id="UP000317421">
    <property type="component" value="Unassembled WGS sequence"/>
</dbReference>
<feature type="domain" description="GGDEF" evidence="1">
    <location>
        <begin position="127"/>
        <end position="255"/>
    </location>
</feature>
<organism evidence="2 3">
    <name type="scientific">Botrimarina colliarenosi</name>
    <dbReference type="NCBI Taxonomy" id="2528001"/>
    <lineage>
        <taxon>Bacteria</taxon>
        <taxon>Pseudomonadati</taxon>
        <taxon>Planctomycetota</taxon>
        <taxon>Planctomycetia</taxon>
        <taxon>Pirellulales</taxon>
        <taxon>Lacipirellulaceae</taxon>
        <taxon>Botrimarina</taxon>
    </lineage>
</organism>
<dbReference type="InterPro" id="IPR043128">
    <property type="entry name" value="Rev_trsase/Diguanyl_cyclase"/>
</dbReference>
<reference evidence="2 3" key="1">
    <citation type="submission" date="2019-02" db="EMBL/GenBank/DDBJ databases">
        <title>Deep-cultivation of Planctomycetes and their phenomic and genomic characterization uncovers novel biology.</title>
        <authorList>
            <person name="Wiegand S."/>
            <person name="Jogler M."/>
            <person name="Boedeker C."/>
            <person name="Pinto D."/>
            <person name="Vollmers J."/>
            <person name="Rivas-Marin E."/>
            <person name="Kohn T."/>
            <person name="Peeters S.H."/>
            <person name="Heuer A."/>
            <person name="Rast P."/>
            <person name="Oberbeckmann S."/>
            <person name="Bunk B."/>
            <person name="Jeske O."/>
            <person name="Meyerdierks A."/>
            <person name="Storesund J.E."/>
            <person name="Kallscheuer N."/>
            <person name="Luecker S."/>
            <person name="Lage O.M."/>
            <person name="Pohl T."/>
            <person name="Merkel B.J."/>
            <person name="Hornburger P."/>
            <person name="Mueller R.-W."/>
            <person name="Bruemmer F."/>
            <person name="Labrenz M."/>
            <person name="Spormann A.M."/>
            <person name="Op Den Camp H."/>
            <person name="Overmann J."/>
            <person name="Amann R."/>
            <person name="Jetten M.S.M."/>
            <person name="Mascher T."/>
            <person name="Medema M.H."/>
            <person name="Devos D.P."/>
            <person name="Kaster A.-K."/>
            <person name="Ovreas L."/>
            <person name="Rohde M."/>
            <person name="Galperin M.Y."/>
            <person name="Jogler C."/>
        </authorList>
    </citation>
    <scope>NUCLEOTIDE SEQUENCE [LARGE SCALE GENOMIC DNA]</scope>
    <source>
        <strain evidence="2 3">Pla108</strain>
    </source>
</reference>
<evidence type="ECO:0000259" key="1">
    <source>
        <dbReference type="PROSITE" id="PS50887"/>
    </source>
</evidence>